<feature type="transmembrane region" description="Helical" evidence="7">
    <location>
        <begin position="249"/>
        <end position="267"/>
    </location>
</feature>
<evidence type="ECO:0000256" key="1">
    <source>
        <dbReference type="ARBA" id="ARBA00004651"/>
    </source>
</evidence>
<keyword evidence="3 7" id="KW-0812">Transmembrane</keyword>
<dbReference type="Gene3D" id="1.20.1250.20">
    <property type="entry name" value="MFS general substrate transporter like domains"/>
    <property type="match status" value="2"/>
</dbReference>
<dbReference type="EMBL" id="BMVP01000017">
    <property type="protein sequence ID" value="GHB79603.1"/>
    <property type="molecule type" value="Genomic_DNA"/>
</dbReference>
<feature type="transmembrane region" description="Helical" evidence="7">
    <location>
        <begin position="274"/>
        <end position="294"/>
    </location>
</feature>
<accession>A0ABQ3F3P4</accession>
<dbReference type="PANTHER" id="PTHR43124:SF3">
    <property type="entry name" value="CHLORAMPHENICOL EFFLUX PUMP RV0191"/>
    <property type="match status" value="1"/>
</dbReference>
<evidence type="ECO:0000313" key="9">
    <source>
        <dbReference type="EMBL" id="GHB79603.1"/>
    </source>
</evidence>
<reference evidence="10" key="1">
    <citation type="journal article" date="2019" name="Int. J. Syst. Evol. Microbiol.">
        <title>The Global Catalogue of Microorganisms (GCM) 10K type strain sequencing project: providing services to taxonomists for standard genome sequencing and annotation.</title>
        <authorList>
            <consortium name="The Broad Institute Genomics Platform"/>
            <consortium name="The Broad Institute Genome Sequencing Center for Infectious Disease"/>
            <person name="Wu L."/>
            <person name="Ma J."/>
        </authorList>
    </citation>
    <scope>NUCLEOTIDE SEQUENCE [LARGE SCALE GENOMIC DNA]</scope>
    <source>
        <strain evidence="10">JCM 4738</strain>
    </source>
</reference>
<evidence type="ECO:0000256" key="2">
    <source>
        <dbReference type="ARBA" id="ARBA00022475"/>
    </source>
</evidence>
<dbReference type="PROSITE" id="PS50850">
    <property type="entry name" value="MFS"/>
    <property type="match status" value="1"/>
</dbReference>
<dbReference type="InterPro" id="IPR036259">
    <property type="entry name" value="MFS_trans_sf"/>
</dbReference>
<evidence type="ECO:0000256" key="7">
    <source>
        <dbReference type="SAM" id="Phobius"/>
    </source>
</evidence>
<feature type="region of interest" description="Disordered" evidence="6">
    <location>
        <begin position="396"/>
        <end position="415"/>
    </location>
</feature>
<evidence type="ECO:0000256" key="6">
    <source>
        <dbReference type="SAM" id="MobiDB-lite"/>
    </source>
</evidence>
<feature type="transmembrane region" description="Helical" evidence="7">
    <location>
        <begin position="82"/>
        <end position="101"/>
    </location>
</feature>
<proteinExistence type="predicted"/>
<feature type="transmembrane region" description="Helical" evidence="7">
    <location>
        <begin position="141"/>
        <end position="160"/>
    </location>
</feature>
<dbReference type="Pfam" id="PF07690">
    <property type="entry name" value="MFS_1"/>
    <property type="match status" value="1"/>
</dbReference>
<dbReference type="PANTHER" id="PTHR43124">
    <property type="entry name" value="PURINE EFFLUX PUMP PBUE"/>
    <property type="match status" value="1"/>
</dbReference>
<evidence type="ECO:0000313" key="10">
    <source>
        <dbReference type="Proteomes" id="UP000642673"/>
    </source>
</evidence>
<evidence type="ECO:0000259" key="8">
    <source>
        <dbReference type="PROSITE" id="PS50850"/>
    </source>
</evidence>
<evidence type="ECO:0000256" key="3">
    <source>
        <dbReference type="ARBA" id="ARBA00022692"/>
    </source>
</evidence>
<feature type="domain" description="Major facilitator superfamily (MFS) profile" evidence="8">
    <location>
        <begin position="16"/>
        <end position="392"/>
    </location>
</feature>
<dbReference type="InterPro" id="IPR050189">
    <property type="entry name" value="MFS_Efflux_Transporters"/>
</dbReference>
<keyword evidence="4 7" id="KW-1133">Transmembrane helix</keyword>
<dbReference type="InterPro" id="IPR011701">
    <property type="entry name" value="MFS"/>
</dbReference>
<feature type="transmembrane region" description="Helical" evidence="7">
    <location>
        <begin position="365"/>
        <end position="387"/>
    </location>
</feature>
<feature type="transmembrane region" description="Helical" evidence="7">
    <location>
        <begin position="172"/>
        <end position="193"/>
    </location>
</feature>
<feature type="transmembrane region" description="Helical" evidence="7">
    <location>
        <begin position="107"/>
        <end position="129"/>
    </location>
</feature>
<sequence length="415" mass="42393">MHYMPAAPERSRMPVAVYVLGLSVFALGTSEFMLSGLLPPIAEDMGVTIPQAGLLISAFAIGMVVGAPLLAVATLRLPRRTTLVGLISLFGLGQVAGALAPSYELLFASRVVSALACAGFWAVGAAVAIAMVDKDQRARAMSVMIGGLSIANVLGVPAGAFLGEQLGWRSAFWAVGAASAVALAGILALIPRIPLPAEKPRLRRELRIYRDRQVWLSVGVTSLAAGGVFCAFSYLSPLLTDVAGLDSGWVPWILGLFGVGALVGTTIGGRVADAHLFGVLLWGIAASTVFLVSLALLASFAVAAVALSFLIGLSAFFTAPALNARLFNVAGAAPTLAGATTTAAFNLGNTGGPWLGGTVIDAGFGFAATAWAGAAMTVTALALTALARRLDRPTRSRVLASSTPRPAPADALTRG</sequence>
<feature type="transmembrane region" description="Helical" evidence="7">
    <location>
        <begin position="214"/>
        <end position="237"/>
    </location>
</feature>
<dbReference type="Proteomes" id="UP000642673">
    <property type="component" value="Unassembled WGS sequence"/>
</dbReference>
<organism evidence="9 10">
    <name type="scientific">Streptomyces cirratus</name>
    <dbReference type="NCBI Taxonomy" id="68187"/>
    <lineage>
        <taxon>Bacteria</taxon>
        <taxon>Bacillati</taxon>
        <taxon>Actinomycetota</taxon>
        <taxon>Actinomycetes</taxon>
        <taxon>Kitasatosporales</taxon>
        <taxon>Streptomycetaceae</taxon>
        <taxon>Streptomyces</taxon>
    </lineage>
</organism>
<evidence type="ECO:0000256" key="4">
    <source>
        <dbReference type="ARBA" id="ARBA00022989"/>
    </source>
</evidence>
<comment type="subcellular location">
    <subcellularLocation>
        <location evidence="1">Cell membrane</location>
        <topology evidence="1">Multi-pass membrane protein</topology>
    </subcellularLocation>
</comment>
<feature type="transmembrane region" description="Helical" evidence="7">
    <location>
        <begin position="54"/>
        <end position="75"/>
    </location>
</feature>
<comment type="caution">
    <text evidence="9">The sequence shown here is derived from an EMBL/GenBank/DDBJ whole genome shotgun (WGS) entry which is preliminary data.</text>
</comment>
<feature type="transmembrane region" description="Helical" evidence="7">
    <location>
        <begin position="326"/>
        <end position="345"/>
    </location>
</feature>
<dbReference type="NCBIfam" id="NF033135">
    <property type="entry name" value="cmx_cmrA"/>
    <property type="match status" value="1"/>
</dbReference>
<evidence type="ECO:0000256" key="5">
    <source>
        <dbReference type="ARBA" id="ARBA00023136"/>
    </source>
</evidence>
<dbReference type="InterPro" id="IPR020846">
    <property type="entry name" value="MFS_dom"/>
</dbReference>
<dbReference type="SUPFAM" id="SSF103473">
    <property type="entry name" value="MFS general substrate transporter"/>
    <property type="match status" value="1"/>
</dbReference>
<dbReference type="CDD" id="cd17324">
    <property type="entry name" value="MFS_NepI_like"/>
    <property type="match status" value="1"/>
</dbReference>
<keyword evidence="2" id="KW-1003">Cell membrane</keyword>
<keyword evidence="10" id="KW-1185">Reference proteome</keyword>
<gene>
    <name evidence="9" type="ORF">GCM10010347_57570</name>
</gene>
<feature type="transmembrane region" description="Helical" evidence="7">
    <location>
        <begin position="300"/>
        <end position="319"/>
    </location>
</feature>
<protein>
    <submittedName>
        <fullName evidence="9">Chloramphenicol efflux pump</fullName>
    </submittedName>
</protein>
<keyword evidence="5 7" id="KW-0472">Membrane</keyword>
<feature type="transmembrane region" description="Helical" evidence="7">
    <location>
        <begin position="15"/>
        <end position="34"/>
    </location>
</feature>
<name>A0ABQ3F3P4_9ACTN</name>